<sequence length="156" mass="16988">MRRAYRHGIELLNHRILKIMQTSPALYRIGRTLLASLFVVSGVLKITAFSSVVAYMDRIGVPFATIAVLASILVEAGGGLAILSGWQVRPVAVVVAIFTVIATLTAHRFWQAEPAGMQNQLNHFLKNIAIIGALLMLAAMDDSYIKNKITASTNLK</sequence>
<dbReference type="Pfam" id="PF07681">
    <property type="entry name" value="DoxX"/>
    <property type="match status" value="1"/>
</dbReference>
<name>A0A127P5H3_9BURK</name>
<keyword evidence="5 7" id="KW-1133">Transmembrane helix</keyword>
<dbReference type="PANTHER" id="PTHR33452">
    <property type="entry name" value="OXIDOREDUCTASE CATD-RELATED"/>
    <property type="match status" value="1"/>
</dbReference>
<feature type="transmembrane region" description="Helical" evidence="7">
    <location>
        <begin position="122"/>
        <end position="140"/>
    </location>
</feature>
<dbReference type="InterPro" id="IPR051907">
    <property type="entry name" value="DoxX-like_oxidoreductase"/>
</dbReference>
<evidence type="ECO:0000256" key="1">
    <source>
        <dbReference type="ARBA" id="ARBA00004651"/>
    </source>
</evidence>
<evidence type="ECO:0000256" key="7">
    <source>
        <dbReference type="SAM" id="Phobius"/>
    </source>
</evidence>
<gene>
    <name evidence="8" type="ORF">CFter6_0348</name>
</gene>
<keyword evidence="6 7" id="KW-0472">Membrane</keyword>
<keyword evidence="4 7" id="KW-0812">Transmembrane</keyword>
<proteinExistence type="inferred from homology"/>
<evidence type="ECO:0000256" key="6">
    <source>
        <dbReference type="ARBA" id="ARBA00023136"/>
    </source>
</evidence>
<comment type="similarity">
    <text evidence="2">Belongs to the DoxX family.</text>
</comment>
<reference evidence="8 9" key="1">
    <citation type="submission" date="2015-11" db="EMBL/GenBank/DDBJ databases">
        <title>Exploring the genomic traits of fungus-feeding bacterial genus Collimonas.</title>
        <authorList>
            <person name="Song C."/>
            <person name="Schmidt R."/>
            <person name="de Jager V."/>
            <person name="Krzyzanowska D."/>
            <person name="Jongedijk E."/>
            <person name="Cankar K."/>
            <person name="Beekwilder J."/>
            <person name="van Veen A."/>
            <person name="de Boer W."/>
            <person name="van Veen J.A."/>
            <person name="Garbeva P."/>
        </authorList>
    </citation>
    <scope>NUCLEOTIDE SEQUENCE [LARGE SCALE GENOMIC DNA]</scope>
    <source>
        <strain evidence="8 9">Ter6</strain>
    </source>
</reference>
<accession>A0A127P5H3</accession>
<feature type="transmembrane region" description="Helical" evidence="7">
    <location>
        <begin position="61"/>
        <end position="83"/>
    </location>
</feature>
<keyword evidence="3" id="KW-1003">Cell membrane</keyword>
<evidence type="ECO:0000256" key="5">
    <source>
        <dbReference type="ARBA" id="ARBA00022989"/>
    </source>
</evidence>
<dbReference type="InterPro" id="IPR032808">
    <property type="entry name" value="DoxX"/>
</dbReference>
<dbReference type="EMBL" id="CP013232">
    <property type="protein sequence ID" value="AMO93079.1"/>
    <property type="molecule type" value="Genomic_DNA"/>
</dbReference>
<dbReference type="Proteomes" id="UP000072421">
    <property type="component" value="Chromosome"/>
</dbReference>
<feature type="transmembrane region" description="Helical" evidence="7">
    <location>
        <begin position="33"/>
        <end position="55"/>
    </location>
</feature>
<dbReference type="AlphaFoldDB" id="A0A127P5H3"/>
<protein>
    <submittedName>
        <fullName evidence="8">SURF4 family protein</fullName>
    </submittedName>
</protein>
<organism evidence="8">
    <name type="scientific">Collimonas fungivorans</name>
    <dbReference type="NCBI Taxonomy" id="158899"/>
    <lineage>
        <taxon>Bacteria</taxon>
        <taxon>Pseudomonadati</taxon>
        <taxon>Pseudomonadota</taxon>
        <taxon>Betaproteobacteria</taxon>
        <taxon>Burkholderiales</taxon>
        <taxon>Oxalobacteraceae</taxon>
        <taxon>Collimonas</taxon>
    </lineage>
</organism>
<evidence type="ECO:0000313" key="9">
    <source>
        <dbReference type="Proteomes" id="UP000072421"/>
    </source>
</evidence>
<feature type="transmembrane region" description="Helical" evidence="7">
    <location>
        <begin position="90"/>
        <end position="110"/>
    </location>
</feature>
<dbReference type="RefSeq" id="WP_335340336.1">
    <property type="nucleotide sequence ID" value="NZ_CP013232.1"/>
</dbReference>
<evidence type="ECO:0000256" key="2">
    <source>
        <dbReference type="ARBA" id="ARBA00006679"/>
    </source>
</evidence>
<evidence type="ECO:0000313" key="8">
    <source>
        <dbReference type="EMBL" id="AMO93079.1"/>
    </source>
</evidence>
<comment type="subcellular location">
    <subcellularLocation>
        <location evidence="1">Cell membrane</location>
        <topology evidence="1">Multi-pass membrane protein</topology>
    </subcellularLocation>
</comment>
<evidence type="ECO:0000256" key="3">
    <source>
        <dbReference type="ARBA" id="ARBA00022475"/>
    </source>
</evidence>
<dbReference type="GO" id="GO:0005886">
    <property type="term" value="C:plasma membrane"/>
    <property type="evidence" value="ECO:0007669"/>
    <property type="project" value="UniProtKB-SubCell"/>
</dbReference>
<dbReference type="PATRIC" id="fig|158899.10.peg.347"/>
<dbReference type="PANTHER" id="PTHR33452:SF1">
    <property type="entry name" value="INNER MEMBRANE PROTEIN YPHA-RELATED"/>
    <property type="match status" value="1"/>
</dbReference>
<evidence type="ECO:0000256" key="4">
    <source>
        <dbReference type="ARBA" id="ARBA00022692"/>
    </source>
</evidence>